<evidence type="ECO:0000313" key="4">
    <source>
        <dbReference type="EMBL" id="SVD52197.1"/>
    </source>
</evidence>
<organism evidence="4">
    <name type="scientific">marine metagenome</name>
    <dbReference type="NCBI Taxonomy" id="408172"/>
    <lineage>
        <taxon>unclassified sequences</taxon>
        <taxon>metagenomes</taxon>
        <taxon>ecological metagenomes</taxon>
    </lineage>
</organism>
<dbReference type="InterPro" id="IPR010426">
    <property type="entry name" value="MTTB_MeTrfase"/>
</dbReference>
<evidence type="ECO:0000256" key="1">
    <source>
        <dbReference type="ARBA" id="ARBA00007137"/>
    </source>
</evidence>
<evidence type="ECO:0008006" key="5">
    <source>
        <dbReference type="Google" id="ProtNLM"/>
    </source>
</evidence>
<dbReference type="GO" id="GO:0032259">
    <property type="term" value="P:methylation"/>
    <property type="evidence" value="ECO:0007669"/>
    <property type="project" value="UniProtKB-KW"/>
</dbReference>
<evidence type="ECO:0000256" key="2">
    <source>
        <dbReference type="ARBA" id="ARBA00022603"/>
    </source>
</evidence>
<evidence type="ECO:0000256" key="3">
    <source>
        <dbReference type="ARBA" id="ARBA00022679"/>
    </source>
</evidence>
<dbReference type="GO" id="GO:0008168">
    <property type="term" value="F:methyltransferase activity"/>
    <property type="evidence" value="ECO:0007669"/>
    <property type="project" value="UniProtKB-KW"/>
</dbReference>
<dbReference type="InterPro" id="IPR038601">
    <property type="entry name" value="MttB-like_sf"/>
</dbReference>
<proteinExistence type="inferred from homology"/>
<dbReference type="Pfam" id="PF06253">
    <property type="entry name" value="MTTB"/>
    <property type="match status" value="1"/>
</dbReference>
<feature type="non-terminal residue" evidence="4">
    <location>
        <position position="281"/>
    </location>
</feature>
<dbReference type="EMBL" id="UINC01156016">
    <property type="protein sequence ID" value="SVD52197.1"/>
    <property type="molecule type" value="Genomic_DNA"/>
</dbReference>
<feature type="non-terminal residue" evidence="4">
    <location>
        <position position="1"/>
    </location>
</feature>
<dbReference type="GO" id="GO:0015948">
    <property type="term" value="P:methanogenesis"/>
    <property type="evidence" value="ECO:0007669"/>
    <property type="project" value="InterPro"/>
</dbReference>
<comment type="similarity">
    <text evidence="1">Belongs to the trimethylamine methyltransferase family.</text>
</comment>
<keyword evidence="3" id="KW-0808">Transferase</keyword>
<gene>
    <name evidence="4" type="ORF">METZ01_LOCUS405051</name>
</gene>
<keyword evidence="2" id="KW-0489">Methyltransferase</keyword>
<reference evidence="4" key="1">
    <citation type="submission" date="2018-05" db="EMBL/GenBank/DDBJ databases">
        <authorList>
            <person name="Lanie J.A."/>
            <person name="Ng W.-L."/>
            <person name="Kazmierczak K.M."/>
            <person name="Andrzejewski T.M."/>
            <person name="Davidsen T.M."/>
            <person name="Wayne K.J."/>
            <person name="Tettelin H."/>
            <person name="Glass J.I."/>
            <person name="Rusch D."/>
            <person name="Podicherti R."/>
            <person name="Tsui H.-C.T."/>
            <person name="Winkler M.E."/>
        </authorList>
    </citation>
    <scope>NUCLEOTIDE SEQUENCE</scope>
</reference>
<dbReference type="Gene3D" id="3.20.20.480">
    <property type="entry name" value="Trimethylamine methyltransferase-like"/>
    <property type="match status" value="1"/>
</dbReference>
<name>A0A382W096_9ZZZZ</name>
<protein>
    <recommendedName>
        <fullName evidence="5">Methyltransferase</fullName>
    </recommendedName>
</protein>
<accession>A0A382W096</accession>
<dbReference type="AlphaFoldDB" id="A0A382W096"/>
<sequence length="281" mass="29885">KNAQAYALGRDRTIDCLEMTSIALGKDREELADQPVVLAIINTNSPMQLDVPMSEAVLELAAANQVCCITPFTLAGSMSPVTLAGTLAQQTAEVLAVLVLVQIVRPGAPVMYGAFASNVDMQSGAPALGTPEYSKMSLASAQISRRLGLPFRSSNTTTSNTVDAQAAYEGGMSLWSAILGHTNLVNHAAGWLEGGLTASFEKLIIDSEMLQMMAVTMQPIKVNAEELALEAIAEVPPGGHHFGTAHTLERYETAFYSPILSSRQNFEAWQKAGCNDAAQRA</sequence>